<dbReference type="EMBL" id="CP071504">
    <property type="protein sequence ID" value="QSX28859.1"/>
    <property type="molecule type" value="Genomic_DNA"/>
</dbReference>
<dbReference type="SMART" id="SM00450">
    <property type="entry name" value="RHOD"/>
    <property type="match status" value="1"/>
</dbReference>
<dbReference type="CDD" id="cd00158">
    <property type="entry name" value="RHOD"/>
    <property type="match status" value="1"/>
</dbReference>
<accession>A0A974XID6</accession>
<keyword evidence="3" id="KW-1185">Reference proteome</keyword>
<dbReference type="PROSITE" id="PS50206">
    <property type="entry name" value="RHODANESE_3"/>
    <property type="match status" value="1"/>
</dbReference>
<protein>
    <submittedName>
        <fullName evidence="2">Sulfurtransferase</fullName>
    </submittedName>
</protein>
<dbReference type="SUPFAM" id="SSF52821">
    <property type="entry name" value="Rhodanese/Cell cycle control phosphatase"/>
    <property type="match status" value="1"/>
</dbReference>
<dbReference type="PANTHER" id="PTHR43031:SF16">
    <property type="entry name" value="OXIDOREDUCTASE"/>
    <property type="match status" value="1"/>
</dbReference>
<dbReference type="Gene3D" id="3.40.250.10">
    <property type="entry name" value="Rhodanese-like domain"/>
    <property type="match status" value="1"/>
</dbReference>
<dbReference type="Proteomes" id="UP000663281">
    <property type="component" value="Chromosome"/>
</dbReference>
<proteinExistence type="predicted"/>
<dbReference type="RefSeq" id="WP_207320163.1">
    <property type="nucleotide sequence ID" value="NZ_CP071501.1"/>
</dbReference>
<evidence type="ECO:0000313" key="2">
    <source>
        <dbReference type="EMBL" id="QSX28859.1"/>
    </source>
</evidence>
<organism evidence="2 3">
    <name type="scientific">Shewanella cyperi</name>
    <dbReference type="NCBI Taxonomy" id="2814292"/>
    <lineage>
        <taxon>Bacteria</taxon>
        <taxon>Pseudomonadati</taxon>
        <taxon>Pseudomonadota</taxon>
        <taxon>Gammaproteobacteria</taxon>
        <taxon>Alteromonadales</taxon>
        <taxon>Shewanellaceae</taxon>
        <taxon>Shewanella</taxon>
    </lineage>
</organism>
<dbReference type="PANTHER" id="PTHR43031">
    <property type="entry name" value="FAD-DEPENDENT OXIDOREDUCTASE"/>
    <property type="match status" value="1"/>
</dbReference>
<dbReference type="KEGG" id="scyp:JYB88_11315"/>
<gene>
    <name evidence="2" type="ORF">JYB88_11315</name>
</gene>
<dbReference type="InterPro" id="IPR036873">
    <property type="entry name" value="Rhodanese-like_dom_sf"/>
</dbReference>
<evidence type="ECO:0000259" key="1">
    <source>
        <dbReference type="PROSITE" id="PS50206"/>
    </source>
</evidence>
<sequence length="119" mass="13398">MQHNPGFIALVESILPKVTEVSVEAYQADDSWQLLDVREDHEWLKDHLPGARHLGRGILERDIETRYPDKSTPLLLYCGGGYRSALAAYNLQLMGYTRVASLTGGYKAWVARDLPLVND</sequence>
<dbReference type="InterPro" id="IPR050229">
    <property type="entry name" value="GlpE_sulfurtransferase"/>
</dbReference>
<name>A0A974XID6_9GAMM</name>
<dbReference type="Pfam" id="PF00581">
    <property type="entry name" value="Rhodanese"/>
    <property type="match status" value="1"/>
</dbReference>
<dbReference type="AlphaFoldDB" id="A0A974XID6"/>
<feature type="domain" description="Rhodanese" evidence="1">
    <location>
        <begin position="28"/>
        <end position="118"/>
    </location>
</feature>
<evidence type="ECO:0000313" key="3">
    <source>
        <dbReference type="Proteomes" id="UP000663281"/>
    </source>
</evidence>
<reference evidence="2 3" key="1">
    <citation type="submission" date="2021-03" db="EMBL/GenBank/DDBJ databases">
        <title>Novel species identification of genus Shewanella.</title>
        <authorList>
            <person name="Liu G."/>
            <person name="Zhang Q."/>
        </authorList>
    </citation>
    <scope>NUCLEOTIDE SEQUENCE [LARGE SCALE GENOMIC DNA]</scope>
    <source>
        <strain evidence="2 3">FJAT-53726</strain>
    </source>
</reference>
<dbReference type="InterPro" id="IPR001763">
    <property type="entry name" value="Rhodanese-like_dom"/>
</dbReference>